<dbReference type="GO" id="GO:0005737">
    <property type="term" value="C:cytoplasm"/>
    <property type="evidence" value="ECO:0000266"/>
    <property type="project" value="RGD"/>
</dbReference>
<dbReference type="GO" id="GO:0009968">
    <property type="term" value="P:negative regulation of signal transduction"/>
    <property type="evidence" value="ECO:0000266"/>
    <property type="project" value="RGD"/>
</dbReference>
<keyword evidence="11" id="KW-1271">Inflammasome</keyword>
<dbReference type="RefSeq" id="NP_001162613.1">
    <property type="nucleotide sequence ID" value="NM_001169142.1"/>
</dbReference>
<dbReference type="InterPro" id="IPR032675">
    <property type="entry name" value="LRR_dom_sf"/>
</dbReference>
<dbReference type="CDD" id="cd00116">
    <property type="entry name" value="LRR_RI"/>
    <property type="match status" value="1"/>
</dbReference>
<keyword evidence="5" id="KW-0433">Leucine-rich repeat</keyword>
<dbReference type="OrthoDB" id="120976at2759"/>
<dbReference type="SMART" id="SM01289">
    <property type="entry name" value="PYRIN"/>
    <property type="match status" value="1"/>
</dbReference>
<evidence type="ECO:0000259" key="19">
    <source>
        <dbReference type="PROSITE" id="PS50837"/>
    </source>
</evidence>
<dbReference type="SMART" id="SM00368">
    <property type="entry name" value="LRR_RI"/>
    <property type="match status" value="11"/>
</dbReference>
<dbReference type="GO" id="GO:0043124">
    <property type="term" value="P:negative regulation of canonical NF-kappaB signal transduction"/>
    <property type="evidence" value="ECO:0000266"/>
    <property type="project" value="RGD"/>
</dbReference>
<dbReference type="CTD" id="91662"/>
<keyword evidence="10" id="KW-0395">Inflammatory response</keyword>
<keyword evidence="3" id="KW-0963">Cytoplasm</keyword>
<dbReference type="FunFam" id="3.80.10.10:FF:000884">
    <property type="entry name" value="NACHT, LRR and PYD domains-containing protein 12"/>
    <property type="match status" value="1"/>
</dbReference>
<dbReference type="GO" id="GO:0030674">
    <property type="term" value="F:protein-macromolecule adaptor activity"/>
    <property type="evidence" value="ECO:0000266"/>
    <property type="project" value="RGD"/>
</dbReference>
<evidence type="ECO:0000313" key="21">
    <source>
        <dbReference type="Proteomes" id="UP000002494"/>
    </source>
</evidence>
<dbReference type="InterPro" id="IPR007111">
    <property type="entry name" value="NACHT_NTPase"/>
</dbReference>
<dbReference type="GO" id="GO:0006954">
    <property type="term" value="P:inflammatory response"/>
    <property type="evidence" value="ECO:0007669"/>
    <property type="project" value="UniProtKB-KW"/>
</dbReference>
<dbReference type="GeneTree" id="ENSGT00940000160873"/>
<evidence type="ECO:0000256" key="4">
    <source>
        <dbReference type="ARBA" id="ARBA00022588"/>
    </source>
</evidence>
<dbReference type="Pfam" id="PF02758">
    <property type="entry name" value="PYRIN"/>
    <property type="match status" value="1"/>
</dbReference>
<dbReference type="Pfam" id="PF05729">
    <property type="entry name" value="NACHT"/>
    <property type="match status" value="1"/>
</dbReference>
<keyword evidence="9" id="KW-0391">Immunity</keyword>
<reference evidence="20" key="2">
    <citation type="submission" date="2025-08" db="UniProtKB">
        <authorList>
            <consortium name="Ensembl"/>
        </authorList>
    </citation>
    <scope>IDENTIFICATION</scope>
    <source>
        <strain evidence="20">Brown Norway</strain>
    </source>
</reference>
<feature type="domain" description="NACHT" evidence="19">
    <location>
        <begin position="211"/>
        <end position="528"/>
    </location>
</feature>
<evidence type="ECO:0000256" key="7">
    <source>
        <dbReference type="ARBA" id="ARBA00022741"/>
    </source>
</evidence>
<evidence type="ECO:0000256" key="2">
    <source>
        <dbReference type="ARBA" id="ARBA00008665"/>
    </source>
</evidence>
<dbReference type="InterPro" id="IPR050637">
    <property type="entry name" value="NLRP_innate_immun_reg"/>
</dbReference>
<dbReference type="PaxDb" id="10116-ENSRNOP00000047433"/>
<dbReference type="GO" id="GO:0005524">
    <property type="term" value="F:ATP binding"/>
    <property type="evidence" value="ECO:0007669"/>
    <property type="project" value="UniProtKB-KW"/>
</dbReference>
<feature type="region of interest" description="Disordered" evidence="17">
    <location>
        <begin position="665"/>
        <end position="684"/>
    </location>
</feature>
<keyword evidence="8" id="KW-0067">ATP-binding</keyword>
<dbReference type="STRING" id="10116.ENSRNOP00000069711"/>
<evidence type="ECO:0000256" key="12">
    <source>
        <dbReference type="ARBA" id="ARBA00056883"/>
    </source>
</evidence>
<dbReference type="AGR" id="RGD:1309415"/>
<dbReference type="GlyGen" id="A0A0G2JW23">
    <property type="glycosylation" value="1 site"/>
</dbReference>
<dbReference type="CDD" id="cd08320">
    <property type="entry name" value="Pyrin_NALPs"/>
    <property type="match status" value="1"/>
</dbReference>
<evidence type="ECO:0000256" key="17">
    <source>
        <dbReference type="SAM" id="MobiDB-lite"/>
    </source>
</evidence>
<reference evidence="20" key="1">
    <citation type="submission" date="2024-01" db="EMBL/GenBank/DDBJ databases">
        <title>GRCr8: a new rat reference genome assembly contstructed from accurate long reads and long range scaffolding.</title>
        <authorList>
            <person name="Doris P.A."/>
            <person name="Kalbfleisch T."/>
            <person name="Li K."/>
            <person name="Howe K."/>
            <person name="Wood J."/>
        </authorList>
    </citation>
    <scope>NUCLEOTIDE SEQUENCE [LARGE SCALE GENOMIC DNA]</scope>
    <source>
        <strain evidence="20">Brown Norway</strain>
    </source>
</reference>
<dbReference type="Proteomes" id="UP000002494">
    <property type="component" value="Chromosome 1"/>
</dbReference>
<dbReference type="InterPro" id="IPR041075">
    <property type="entry name" value="NOD1/2_WH"/>
</dbReference>
<dbReference type="GO" id="GO:0061702">
    <property type="term" value="C:canonical inflammasome complex"/>
    <property type="evidence" value="ECO:0007669"/>
    <property type="project" value="UniProtKB-SubCell"/>
</dbReference>
<dbReference type="GO" id="GO:0043122">
    <property type="term" value="P:regulation of canonical NF-kappaB signal transduction"/>
    <property type="evidence" value="ECO:0000266"/>
    <property type="project" value="RGD"/>
</dbReference>
<evidence type="ECO:0000256" key="13">
    <source>
        <dbReference type="ARBA" id="ARBA00065477"/>
    </source>
</evidence>
<dbReference type="Pfam" id="PF14484">
    <property type="entry name" value="FISNA"/>
    <property type="match status" value="1"/>
</dbReference>
<dbReference type="InParanoid" id="A0A0G2JW23"/>
<dbReference type="KEGG" id="rno:292541"/>
<dbReference type="SUPFAM" id="SSF52047">
    <property type="entry name" value="RNI-like"/>
    <property type="match status" value="1"/>
</dbReference>
<dbReference type="PROSITE" id="PS50837">
    <property type="entry name" value="NACHT"/>
    <property type="match status" value="1"/>
</dbReference>
<dbReference type="InterPro" id="IPR027417">
    <property type="entry name" value="P-loop_NTPase"/>
</dbReference>
<evidence type="ECO:0000256" key="3">
    <source>
        <dbReference type="ARBA" id="ARBA00022490"/>
    </source>
</evidence>
<accession>A0A0G2JW23</accession>
<keyword evidence="6" id="KW-0677">Repeat</keyword>
<dbReference type="GO" id="GO:0032692">
    <property type="term" value="P:negative regulation of interleukin-1 production"/>
    <property type="evidence" value="ECO:0000266"/>
    <property type="project" value="RGD"/>
</dbReference>
<dbReference type="GO" id="GO:0050728">
    <property type="term" value="P:negative regulation of inflammatory response"/>
    <property type="evidence" value="ECO:0000266"/>
    <property type="project" value="RGD"/>
</dbReference>
<comment type="subunit">
    <text evidence="13">Interacts (via pyrin domain) with ASC. Interacts (via pyrin domain) with FAF1 (via UBA domain). Interacts with MAP3K14; this interaction promotes proteasomal degradation of MAP3K14. Interacts with NOD2; this interaction promotes degradation of NOD2 through the ubiquitin-proteasome pathway. Interacts with HSPA1A and HSPA8. Interacts with HSP90AA1. Interacts with TRIM25; this interaction inhibits RIGI-mediated signaling pathway.</text>
</comment>
<evidence type="ECO:0000256" key="5">
    <source>
        <dbReference type="ARBA" id="ARBA00022614"/>
    </source>
</evidence>
<dbReference type="GO" id="GO:0070371">
    <property type="term" value="P:ERK1 and ERK2 cascade"/>
    <property type="evidence" value="ECO:0007669"/>
    <property type="project" value="Ensembl"/>
</dbReference>
<dbReference type="Pfam" id="PF13516">
    <property type="entry name" value="LRR_6"/>
    <property type="match status" value="5"/>
</dbReference>
<dbReference type="GO" id="GO:0001818">
    <property type="term" value="P:negative regulation of cytokine production"/>
    <property type="evidence" value="ECO:0000266"/>
    <property type="project" value="RGD"/>
</dbReference>
<dbReference type="InterPro" id="IPR011029">
    <property type="entry name" value="DEATH-like_dom_sf"/>
</dbReference>
<dbReference type="PANTHER" id="PTHR45690">
    <property type="entry name" value="NACHT, LRR AND PYD DOMAINS-CONTAINING PROTEIN 12"/>
    <property type="match status" value="1"/>
</dbReference>
<evidence type="ECO:0000313" key="20">
    <source>
        <dbReference type="Ensembl" id="ENSRNOP00000069711.1"/>
    </source>
</evidence>
<evidence type="ECO:0000259" key="18">
    <source>
        <dbReference type="PROSITE" id="PS50824"/>
    </source>
</evidence>
<name>A0A0G2JW23_RAT</name>
<gene>
    <name evidence="20 22" type="primary">Nlrp12</name>
</gene>
<dbReference type="InterPro" id="IPR001611">
    <property type="entry name" value="Leu-rich_rpt"/>
</dbReference>
<proteinExistence type="inferred from homology"/>
<dbReference type="SMR" id="A0A0G2JW23"/>
<dbReference type="AlphaFoldDB" id="A0A0G2JW23"/>
<dbReference type="Pfam" id="PF17779">
    <property type="entry name" value="WHD_NOD2"/>
    <property type="match status" value="1"/>
</dbReference>
<dbReference type="jPOST" id="A0A0G2JW23"/>
<dbReference type="SMART" id="SM01288">
    <property type="entry name" value="FISNA"/>
    <property type="match status" value="1"/>
</dbReference>
<comment type="similarity">
    <text evidence="2">Belongs to the NLRP family.</text>
</comment>
<evidence type="ECO:0000313" key="22">
    <source>
        <dbReference type="RGD" id="1309415"/>
    </source>
</evidence>
<keyword evidence="4" id="KW-0399">Innate immunity</keyword>
<dbReference type="Gene3D" id="1.10.533.10">
    <property type="entry name" value="Death Domain, Fas"/>
    <property type="match status" value="1"/>
</dbReference>
<evidence type="ECO:0000256" key="11">
    <source>
        <dbReference type="ARBA" id="ARBA00023233"/>
    </source>
</evidence>
<dbReference type="Pfam" id="PF17776">
    <property type="entry name" value="NLRC4_HD2"/>
    <property type="match status" value="1"/>
</dbReference>
<dbReference type="GeneID" id="292541"/>
<dbReference type="InterPro" id="IPR029495">
    <property type="entry name" value="NACHT-assoc"/>
</dbReference>
<dbReference type="GO" id="GO:0036336">
    <property type="term" value="P:dendritic cell migration"/>
    <property type="evidence" value="ECO:0000266"/>
    <property type="project" value="RGD"/>
</dbReference>
<dbReference type="SUPFAM" id="SSF52540">
    <property type="entry name" value="P-loop containing nucleoside triphosphate hydrolases"/>
    <property type="match status" value="1"/>
</dbReference>
<dbReference type="GO" id="GO:1901224">
    <property type="term" value="P:positive regulation of non-canonical NF-kappaB signal transduction"/>
    <property type="evidence" value="ECO:0000266"/>
    <property type="project" value="RGD"/>
</dbReference>
<dbReference type="RGD" id="1309415">
    <property type="gene designation" value="Nlrp12"/>
</dbReference>
<dbReference type="SUPFAM" id="SSF47986">
    <property type="entry name" value="DEATH domain"/>
    <property type="match status" value="1"/>
</dbReference>
<dbReference type="GO" id="GO:1901223">
    <property type="term" value="P:negative regulation of non-canonical NF-kappaB signal transduction"/>
    <property type="evidence" value="ECO:0000266"/>
    <property type="project" value="RGD"/>
</dbReference>
<dbReference type="PROSITE" id="PS50824">
    <property type="entry name" value="DAPIN"/>
    <property type="match status" value="1"/>
</dbReference>
<reference evidence="20" key="3">
    <citation type="submission" date="2025-09" db="UniProtKB">
        <authorList>
            <consortium name="Ensembl"/>
        </authorList>
    </citation>
    <scope>IDENTIFICATION</scope>
    <source>
        <strain evidence="20">Brown Norway</strain>
    </source>
</reference>
<dbReference type="Bgee" id="ENSRNOG00000060745">
    <property type="expression patterns" value="Expressed in liver and 2 other cell types or tissues"/>
</dbReference>
<protein>
    <recommendedName>
        <fullName evidence="14">NACHT, LRR and PYD domains-containing protein 12</fullName>
    </recommendedName>
    <alternativeName>
        <fullName evidence="15">Monarch-1</fullName>
    </alternativeName>
    <alternativeName>
        <fullName evidence="16">PYRIN-containing APAF1-like protein 7</fullName>
    </alternativeName>
</protein>
<evidence type="ECO:0000256" key="10">
    <source>
        <dbReference type="ARBA" id="ARBA00023198"/>
    </source>
</evidence>
<sequence length="1054" mass="119267">MLPATAKDALHRLSTYLEELEAGELKKFKLYLGIAEELGQDKIPRGRMEMAGPLEMAQLMVAHMGTKEAWLLALSTFERIHRKDLWERGQGEDLVRVTPSNGLCSLESQSTCLSDVSPDAPRKDPQITYKDYVRRKFRLMEDRNARLGECVNLSHRYTRLLLVKEHSNPIWAQQKLLETGWEHSRTRGHQASPIQMETLFEPDEERPEPPRTVVLQGAAGMGKSMLTHKVMLDWADGRLFQDQFDYVFYISCRELNRSHTQCSVHDLLSSCWPEHGAPLEDLIRAPDRLLFIIDGFHELHPSFHDVQGPWCHCWEEKRPTELLLGSLIRRLLLPQLSLLITTRPCALEKLHGLLEHPRHVEILGFSEAEREEYFYRYFHNTGQASQVFSFMRDYEPLFTMCFVPMVSWVVCTCLKQQLESGELLRQTSRTTTAVYMFYLLSLMQPKPGTPTFKVPANQRGLVSLAAEGLWNQKILFEEEDLGKHGLDGAEVSTFLNVNIFQKGIKCEKFYSFIHLSFQEFFTAMYCALHGREAVRRALAEYGFSERNFLAHTVRFLFGLLNEEMRCYLERNLGWTISPQVKEEALAWIQNKARSEGSTLQHGSLELLSCLYEIQEEDFIQQALSHFQVVVVRNLSTKMEHVVCSFCARYCRGTEVLHLYGSAYSTGAEDGPPEPPGAQTQSTHSQERNILPDIYSAYLSATICTNSNLIELALYRNALGSQGVRLLCQGLRHANCKLQNLRLKRCHISGSACQDLAAAIIANRNLIRLDLSGNSIGVLGLELLCEGLQHPMCRLQMIQLRKCLLEAAAGRALASVLSNNSHLVELDLTGNPLEDLGLKLLCQGLRHPVCRLRTLWLKICHLGQASCEDLASTLKMNQSLMELDLGLNDLGDSGALLLCEGLRHPDCKLQTLRLGICRLGSDACAGVASVLQVNTCLRELDLSFNDLGDRGLWLLGEGLRHQTCRLQKLWLDSCGLTSKACEDLSSVLGISQTLNELYLTNNALGDTGVRLLCKRLRHPGCKLRVLWLFGMDLNKVTHRRMAALRVTKPYLDIGC</sequence>
<evidence type="ECO:0000256" key="6">
    <source>
        <dbReference type="ARBA" id="ARBA00022737"/>
    </source>
</evidence>
<organism evidence="20 21">
    <name type="scientific">Rattus norvegicus</name>
    <name type="common">Rat</name>
    <dbReference type="NCBI Taxonomy" id="10116"/>
    <lineage>
        <taxon>Eukaryota</taxon>
        <taxon>Metazoa</taxon>
        <taxon>Chordata</taxon>
        <taxon>Craniata</taxon>
        <taxon>Vertebrata</taxon>
        <taxon>Euteleostomi</taxon>
        <taxon>Mammalia</taxon>
        <taxon>Eutheria</taxon>
        <taxon>Euarchontoglires</taxon>
        <taxon>Glires</taxon>
        <taxon>Rodentia</taxon>
        <taxon>Myomorpha</taxon>
        <taxon>Muroidea</taxon>
        <taxon>Muridae</taxon>
        <taxon>Murinae</taxon>
        <taxon>Rattus</taxon>
    </lineage>
</organism>
<evidence type="ECO:0000256" key="8">
    <source>
        <dbReference type="ARBA" id="ARBA00022840"/>
    </source>
</evidence>
<keyword evidence="7" id="KW-0547">Nucleotide-binding</keyword>
<evidence type="ECO:0000256" key="14">
    <source>
        <dbReference type="ARBA" id="ARBA00072898"/>
    </source>
</evidence>
<dbReference type="GO" id="GO:0070373">
    <property type="term" value="P:negative regulation of ERK1 and ERK2 cascade"/>
    <property type="evidence" value="ECO:0000266"/>
    <property type="project" value="RGD"/>
</dbReference>
<dbReference type="FunFam" id="1.10.533.10:FF:000064">
    <property type="entry name" value="NLR family pyrin domain containing 12"/>
    <property type="match status" value="1"/>
</dbReference>
<feature type="domain" description="Pyrin" evidence="18">
    <location>
        <begin position="1"/>
        <end position="95"/>
    </location>
</feature>
<dbReference type="eggNOG" id="ENOG502SBIG">
    <property type="taxonomic scope" value="Eukaryota"/>
</dbReference>
<dbReference type="GO" id="GO:0071345">
    <property type="term" value="P:cellular response to cytokine stimulus"/>
    <property type="evidence" value="ECO:0000266"/>
    <property type="project" value="RGD"/>
</dbReference>
<dbReference type="Ensembl" id="ENSRNOT00000086331.3">
    <property type="protein sequence ID" value="ENSRNOP00000069711.1"/>
    <property type="gene ID" value="ENSRNOG00000060745.3"/>
</dbReference>
<dbReference type="InterPro" id="IPR004020">
    <property type="entry name" value="DAPIN"/>
</dbReference>
<dbReference type="GO" id="GO:0045345">
    <property type="term" value="P:positive regulation of MHC class I biosynthetic process"/>
    <property type="evidence" value="ECO:0000266"/>
    <property type="project" value="RGD"/>
</dbReference>
<dbReference type="Gene3D" id="3.80.10.10">
    <property type="entry name" value="Ribonuclease Inhibitor"/>
    <property type="match status" value="3"/>
</dbReference>
<dbReference type="GO" id="GO:0045751">
    <property type="term" value="P:negative regulation of Toll signaling pathway"/>
    <property type="evidence" value="ECO:0000266"/>
    <property type="project" value="RGD"/>
</dbReference>
<dbReference type="GO" id="GO:0032715">
    <property type="term" value="P:negative regulation of interleukin-6 production"/>
    <property type="evidence" value="ECO:0000266"/>
    <property type="project" value="RGD"/>
</dbReference>
<dbReference type="InterPro" id="IPR041267">
    <property type="entry name" value="NLRP_HD2"/>
</dbReference>
<evidence type="ECO:0000256" key="9">
    <source>
        <dbReference type="ARBA" id="ARBA00022859"/>
    </source>
</evidence>
<evidence type="ECO:0000256" key="15">
    <source>
        <dbReference type="ARBA" id="ARBA00078339"/>
    </source>
</evidence>
<evidence type="ECO:0000256" key="1">
    <source>
        <dbReference type="ARBA" id="ARBA00004110"/>
    </source>
</evidence>
<dbReference type="PANTHER" id="PTHR45690:SF11">
    <property type="entry name" value="NACHT, LRR AND PYD DOMAINS-CONTAINING PROTEIN 12"/>
    <property type="match status" value="1"/>
</dbReference>
<keyword evidence="21" id="KW-1185">Reference proteome</keyword>
<dbReference type="Gene3D" id="3.40.50.300">
    <property type="entry name" value="P-loop containing nucleotide triphosphate hydrolases"/>
    <property type="match status" value="1"/>
</dbReference>
<dbReference type="OMA" id="TTAVYMF"/>
<comment type="subcellular location">
    <subcellularLocation>
        <location evidence="1">Inflammasome</location>
    </subcellularLocation>
</comment>
<dbReference type="FunCoup" id="A0A0G2JW23">
    <property type="interactions" value="190"/>
</dbReference>
<comment type="function">
    <text evidence="12">Plays an essential role as an potent mitigator of inflammation. Primarily expressed in dendritic cells and macrophages, inhibits both canonical and non-canonical NF-kappa-B and ERK activation pathways. Functions as a negative regulator of NOD2 by targeting it to degradation via the proteasome pathway. In turn, promotes bacterial tolerance. Also inhibits the RIGI-mediated immune signaling against RNA viruses by reducing the E3 ubiquitin ligase TRIM25-mediated 'Lys-63'-linked RIGI activation but enhancing the E3 ubiquitin ligase RNF125-mediated 'Lys-48'-linked RIGI degradation. Also acts as a negative regulator of inflammatory response to mitigate obesity and obesity-associated diseases in adipose tissue.</text>
</comment>
<dbReference type="GO" id="GO:0050727">
    <property type="term" value="P:regulation of inflammatory response"/>
    <property type="evidence" value="ECO:0000318"/>
    <property type="project" value="GO_Central"/>
</dbReference>
<evidence type="ECO:0000256" key="16">
    <source>
        <dbReference type="ARBA" id="ARBA00083125"/>
    </source>
</evidence>
<dbReference type="PhylomeDB" id="A0A0G2JW23"/>